<feature type="domain" description="Fibronectin type-III" evidence="16">
    <location>
        <begin position="867"/>
        <end position="961"/>
    </location>
</feature>
<feature type="domain" description="Fibronectin type-III" evidence="16">
    <location>
        <begin position="553"/>
        <end position="645"/>
    </location>
</feature>
<accession>A0A913ZAL3</accession>
<dbReference type="EnsemblMetazoa" id="XM_038192017.1">
    <property type="protein sequence ID" value="XP_038047945.1"/>
    <property type="gene ID" value="LOC119722034"/>
</dbReference>
<evidence type="ECO:0000256" key="7">
    <source>
        <dbReference type="ARBA" id="ARBA00022889"/>
    </source>
</evidence>
<feature type="region of interest" description="Disordered" evidence="13">
    <location>
        <begin position="1377"/>
        <end position="1437"/>
    </location>
</feature>
<dbReference type="SMART" id="SM00408">
    <property type="entry name" value="IGc2"/>
    <property type="match status" value="5"/>
</dbReference>
<keyword evidence="11" id="KW-0325">Glycoprotein</keyword>
<dbReference type="PROSITE" id="PS50835">
    <property type="entry name" value="IG_LIKE"/>
    <property type="match status" value="5"/>
</dbReference>
<dbReference type="GeneID" id="119722034"/>
<keyword evidence="6" id="KW-0677">Repeat</keyword>
<reference evidence="17" key="1">
    <citation type="submission" date="2022-11" db="UniProtKB">
        <authorList>
            <consortium name="EnsemblMetazoa"/>
        </authorList>
    </citation>
    <scope>IDENTIFICATION</scope>
</reference>
<dbReference type="InterPro" id="IPR003598">
    <property type="entry name" value="Ig_sub2"/>
</dbReference>
<feature type="domain" description="Ig-like" evidence="15">
    <location>
        <begin position="443"/>
        <end position="528"/>
    </location>
</feature>
<dbReference type="InterPro" id="IPR036116">
    <property type="entry name" value="FN3_sf"/>
</dbReference>
<evidence type="ECO:0000259" key="15">
    <source>
        <dbReference type="PROSITE" id="PS50835"/>
    </source>
</evidence>
<protein>
    <submittedName>
        <fullName evidence="17">Uncharacterized protein</fullName>
    </submittedName>
</protein>
<evidence type="ECO:0000256" key="3">
    <source>
        <dbReference type="ARBA" id="ARBA00022475"/>
    </source>
</evidence>
<keyword evidence="9 14" id="KW-0472">Membrane</keyword>
<dbReference type="Pfam" id="PF13927">
    <property type="entry name" value="Ig_3"/>
    <property type="match status" value="2"/>
</dbReference>
<dbReference type="SUPFAM" id="SSF48726">
    <property type="entry name" value="Immunoglobulin"/>
    <property type="match status" value="5"/>
</dbReference>
<feature type="compositionally biased region" description="Low complexity" evidence="13">
    <location>
        <begin position="1218"/>
        <end position="1229"/>
    </location>
</feature>
<name>A0A913ZAL3_PATMI</name>
<dbReference type="FunFam" id="2.60.40.10:FF:000008">
    <property type="entry name" value="roundabout homolog 2 isoform X2"/>
    <property type="match status" value="2"/>
</dbReference>
<dbReference type="SMART" id="SM00060">
    <property type="entry name" value="FN3"/>
    <property type="match status" value="4"/>
</dbReference>
<feature type="domain" description="Fibronectin type-III" evidence="16">
    <location>
        <begin position="657"/>
        <end position="750"/>
    </location>
</feature>
<dbReference type="GO" id="GO:0098609">
    <property type="term" value="P:cell-cell adhesion"/>
    <property type="evidence" value="ECO:0007669"/>
    <property type="project" value="TreeGrafter"/>
</dbReference>
<dbReference type="Pfam" id="PF00041">
    <property type="entry name" value="fn3"/>
    <property type="match status" value="3"/>
</dbReference>
<keyword evidence="4 14" id="KW-0812">Transmembrane</keyword>
<keyword evidence="5" id="KW-0732">Signal</keyword>
<feature type="region of interest" description="Disordered" evidence="13">
    <location>
        <begin position="1530"/>
        <end position="1554"/>
    </location>
</feature>
<dbReference type="SMART" id="SM00406">
    <property type="entry name" value="IGv"/>
    <property type="match status" value="3"/>
</dbReference>
<dbReference type="Pfam" id="PF07679">
    <property type="entry name" value="I-set"/>
    <property type="match status" value="3"/>
</dbReference>
<evidence type="ECO:0000256" key="5">
    <source>
        <dbReference type="ARBA" id="ARBA00022729"/>
    </source>
</evidence>
<feature type="region of interest" description="Disordered" evidence="13">
    <location>
        <begin position="1578"/>
        <end position="1653"/>
    </location>
</feature>
<dbReference type="InterPro" id="IPR003599">
    <property type="entry name" value="Ig_sub"/>
</dbReference>
<feature type="transmembrane region" description="Helical" evidence="14">
    <location>
        <begin position="986"/>
        <end position="1007"/>
    </location>
</feature>
<evidence type="ECO:0000256" key="11">
    <source>
        <dbReference type="ARBA" id="ARBA00023180"/>
    </source>
</evidence>
<evidence type="ECO:0000256" key="8">
    <source>
        <dbReference type="ARBA" id="ARBA00022989"/>
    </source>
</evidence>
<dbReference type="CDD" id="cd00063">
    <property type="entry name" value="FN3"/>
    <property type="match status" value="4"/>
</dbReference>
<feature type="domain" description="Ig-like" evidence="15">
    <location>
        <begin position="243"/>
        <end position="330"/>
    </location>
</feature>
<dbReference type="GO" id="GO:0007399">
    <property type="term" value="P:nervous system development"/>
    <property type="evidence" value="ECO:0007669"/>
    <property type="project" value="UniProtKB-ARBA"/>
</dbReference>
<evidence type="ECO:0000256" key="2">
    <source>
        <dbReference type="ARBA" id="ARBA00004236"/>
    </source>
</evidence>
<feature type="compositionally biased region" description="Basic and acidic residues" evidence="13">
    <location>
        <begin position="1629"/>
        <end position="1647"/>
    </location>
</feature>
<dbReference type="InterPro" id="IPR013106">
    <property type="entry name" value="Ig_V-set"/>
</dbReference>
<dbReference type="InterPro" id="IPR003961">
    <property type="entry name" value="FN3_dom"/>
</dbReference>
<evidence type="ECO:0000313" key="17">
    <source>
        <dbReference type="EnsemblMetazoa" id="XP_038047945.1"/>
    </source>
</evidence>
<evidence type="ECO:0000256" key="9">
    <source>
        <dbReference type="ARBA" id="ARBA00023136"/>
    </source>
</evidence>
<evidence type="ECO:0000256" key="14">
    <source>
        <dbReference type="SAM" id="Phobius"/>
    </source>
</evidence>
<keyword evidence="18" id="KW-1185">Reference proteome</keyword>
<dbReference type="PROSITE" id="PS50853">
    <property type="entry name" value="FN3"/>
    <property type="match status" value="4"/>
</dbReference>
<dbReference type="InterPro" id="IPR013098">
    <property type="entry name" value="Ig_I-set"/>
</dbReference>
<evidence type="ECO:0000256" key="6">
    <source>
        <dbReference type="ARBA" id="ARBA00022737"/>
    </source>
</evidence>
<keyword evidence="7" id="KW-0130">Cell adhesion</keyword>
<keyword evidence="8 14" id="KW-1133">Transmembrane helix</keyword>
<dbReference type="PANTHER" id="PTHR44170">
    <property type="entry name" value="PROTEIN SIDEKICK"/>
    <property type="match status" value="1"/>
</dbReference>
<evidence type="ECO:0000256" key="1">
    <source>
        <dbReference type="ARBA" id="ARBA00004167"/>
    </source>
</evidence>
<evidence type="ECO:0000256" key="13">
    <source>
        <dbReference type="SAM" id="MobiDB-lite"/>
    </source>
</evidence>
<feature type="domain" description="Fibronectin type-III" evidence="16">
    <location>
        <begin position="766"/>
        <end position="862"/>
    </location>
</feature>
<dbReference type="SUPFAM" id="SSF49265">
    <property type="entry name" value="Fibronectin type III"/>
    <property type="match status" value="2"/>
</dbReference>
<evidence type="ECO:0000256" key="4">
    <source>
        <dbReference type="ARBA" id="ARBA00022692"/>
    </source>
</evidence>
<comment type="subcellular location">
    <subcellularLocation>
        <location evidence="2">Cell membrane</location>
    </subcellularLocation>
    <subcellularLocation>
        <location evidence="1">Membrane</location>
        <topology evidence="1">Single-pass membrane protein</topology>
    </subcellularLocation>
</comment>
<evidence type="ECO:0000256" key="10">
    <source>
        <dbReference type="ARBA" id="ARBA00023157"/>
    </source>
</evidence>
<dbReference type="Proteomes" id="UP000887568">
    <property type="component" value="Unplaced"/>
</dbReference>
<evidence type="ECO:0000313" key="18">
    <source>
        <dbReference type="Proteomes" id="UP000887568"/>
    </source>
</evidence>
<organism evidence="17 18">
    <name type="scientific">Patiria miniata</name>
    <name type="common">Bat star</name>
    <name type="synonym">Asterina miniata</name>
    <dbReference type="NCBI Taxonomy" id="46514"/>
    <lineage>
        <taxon>Eukaryota</taxon>
        <taxon>Metazoa</taxon>
        <taxon>Echinodermata</taxon>
        <taxon>Eleutherozoa</taxon>
        <taxon>Asterozoa</taxon>
        <taxon>Asteroidea</taxon>
        <taxon>Valvatacea</taxon>
        <taxon>Valvatida</taxon>
        <taxon>Asterinidae</taxon>
        <taxon>Patiria</taxon>
    </lineage>
</organism>
<dbReference type="RefSeq" id="XP_038047945.1">
    <property type="nucleotide sequence ID" value="XM_038192017.1"/>
</dbReference>
<feature type="compositionally biased region" description="Polar residues" evidence="13">
    <location>
        <begin position="1276"/>
        <end position="1286"/>
    </location>
</feature>
<dbReference type="FunFam" id="2.60.40.10:FF:000189">
    <property type="entry name" value="Neogenin isoform 3"/>
    <property type="match status" value="2"/>
</dbReference>
<dbReference type="Gene3D" id="2.60.40.10">
    <property type="entry name" value="Immunoglobulins"/>
    <property type="match status" value="9"/>
</dbReference>
<sequence>MKYSVWLIDGALPVDYKVQLAACADKMRNVLFSSIVFLTLSYGAVAARRREDIQPTITEHPQNVVVPKNEPARLNCRAEGRPEPSISWLKDGYPMDMSTGSSHITLLDTGAMLFLSVSRLDVGTYQCVAENRAGAARSNNATLEVAFLREEFRTDPSDSVGLAGEPVVLECQPPRGYPEPTVTWSKDGEDVIVDGDRVKVLQDGNLMISQARRTDTGSYVCIATNSIGTRQSPPAILNVHARPSFTRPVEDRIIAAPGDNVNLLCVVEGDPTPSITWRRQDADMPQGRFQISDDNTLHIRQVLQEDEGTYICRAENSWGTETLTITLEVNTEPTFTREPVDQTVSVGQMVSFECKVTGSPLPAIFWQKDGLQDLWYNDQSYSSGRLTVSEDGELRIYEVTTEDEGFYVCSALSVSGTAEVSAYLTVLVPTSTIAQATLGEPPPIIRYVPSNQTYLAGALGLIPCEAMGHPQPTLQWSRNSLPIQTNSRISVRDSGTLELRSLQLSDSGLYTCTVSNDWGQTSWSASLQVIEEEALGLGVSLQTAPSLSQLPSSPGPLLPSNITRTTVNLSWQPPTSSTPVTHYRLEYFNQHVTGWQLLADRIEDELFLVQQLRPGTTYLFLVRAVNDRGIGPPSPISQPITTRDSGRNSVTLQLAEAGVSIKNTLVLSNTEVKISWQVDQHADLIEGYYLKYWLSSNPSGEVEELVVIGATNKKIVGLQPDTRYSVSVQPFVGGIRGSDSPSASFTTTDVTVRPGSNVLQNKLDSCGISIQNVETVDSTTLKVLWQVSRHSAYIESFSIRIQSLDTTWSHSFTIENRDHAREQMKTVTNLTPWTKYAITVTPVNSLFVGRESQVFIGKTGPDVPLAAPGSVHSNSNGSSAVLVTWLPPPASQIPGILAGYYVYVLGNHTSQHKRVTVSNASHSQVVTGLNHGKVYTVVVAAYTTVGPGPNSTAVSVHIPPALLTPGAGDDEDDLGGGITMVVSQPWFISTLAGIMLVTIGLITVWVWRRRRKQKQSTTMTKAAIGKDSGVLQNVSGVGGGNAGSNASNNQAWAETQSWLHTATRDGQGNHGCMTTCCNANSSLSDTLEKSNYFYPNWGTGASWFRANDAELCKQAMLVSDCQGENLDGTMPQLTDSQHSGNFDTVTPALSTFQGSIPKQAGSPEYAVVESELHTPCCQGSYPRTPHLLCIHDTEPYASATLVLPPNLREYAARRQKCSDSSSNSGSGCNTRPVGIRKTSRSGADNAAYSSSAGSGLPVLPKREGSLPSASECPSLPSDSGTSSVGDRSSRKKHHRGGSKQPARNWTELLPPPPEQPPTDIDSPTGSACPAPPCSHANANPHMDGHCCPIMHQSTDKAPIPPVRQHHSMTPAVYQHDVHHTYPGGVPYDGHSSHRPPPTNSLPNKLGNNRSGTPADHRQQPHSETHDRPSDPDHTQRGVPYLASKRLFEDPRHEQLGKELLEFNDDMSQSEILSDNDYAPMSPVGTHQSKHTDIDEPVYQPQSLCLSEMDLPVRDELETDVETESNCTDAMLGSWSSMNGSSSSGRHSSVSESSEGSFFTDADFASAVAAAAQNSGMQVIGSTVTDPRAGKRHSRRGVAPSRVTTNGHDASTVGHNGREASTGRNQPCEQSHRHDKQGGMKRLPDNRRTTAMSSSMHPTLPITARQHRDKPIKINPDKLVIKDTNNAGLTVTANPMAFAHEKKETMKV</sequence>
<dbReference type="InterPro" id="IPR036179">
    <property type="entry name" value="Ig-like_dom_sf"/>
</dbReference>
<keyword evidence="10" id="KW-1015">Disulfide bond</keyword>
<feature type="region of interest" description="Disordered" evidence="13">
    <location>
        <begin position="1213"/>
        <end position="1328"/>
    </location>
</feature>
<feature type="domain" description="Ig-like" evidence="15">
    <location>
        <begin position="333"/>
        <end position="425"/>
    </location>
</feature>
<keyword evidence="12" id="KW-0393">Immunoglobulin domain</keyword>
<feature type="compositionally biased region" description="Low complexity" evidence="13">
    <location>
        <begin position="1532"/>
        <end position="1554"/>
    </location>
</feature>
<keyword evidence="3" id="KW-1003">Cell membrane</keyword>
<dbReference type="OMA" id="QDTLEKH"/>
<evidence type="ECO:0000256" key="12">
    <source>
        <dbReference type="ARBA" id="ARBA00023319"/>
    </source>
</evidence>
<dbReference type="InterPro" id="IPR007110">
    <property type="entry name" value="Ig-like_dom"/>
</dbReference>
<feature type="domain" description="Ig-like" evidence="15">
    <location>
        <begin position="150"/>
        <end position="237"/>
    </location>
</feature>
<dbReference type="OrthoDB" id="428111at2759"/>
<feature type="compositionally biased region" description="Basic and acidic residues" evidence="13">
    <location>
        <begin position="1414"/>
        <end position="1435"/>
    </location>
</feature>
<evidence type="ECO:0000259" key="16">
    <source>
        <dbReference type="PROSITE" id="PS50853"/>
    </source>
</evidence>
<dbReference type="FunFam" id="2.60.40.10:FF:000028">
    <property type="entry name" value="Neuronal cell adhesion molecule"/>
    <property type="match status" value="1"/>
</dbReference>
<dbReference type="SMART" id="SM00409">
    <property type="entry name" value="IG"/>
    <property type="match status" value="5"/>
</dbReference>
<dbReference type="GO" id="GO:0005886">
    <property type="term" value="C:plasma membrane"/>
    <property type="evidence" value="ECO:0007669"/>
    <property type="project" value="UniProtKB-SubCell"/>
</dbReference>
<dbReference type="PANTHER" id="PTHR44170:SF60">
    <property type="entry name" value="ROUNDABOUT HOMOLOG 1"/>
    <property type="match status" value="1"/>
</dbReference>
<dbReference type="FunFam" id="2.60.40.10:FF:000005">
    <property type="entry name" value="Neuronal cell adhesion molecule"/>
    <property type="match status" value="1"/>
</dbReference>
<feature type="compositionally biased region" description="Polar residues" evidence="13">
    <location>
        <begin position="1400"/>
        <end position="1411"/>
    </location>
</feature>
<dbReference type="InterPro" id="IPR013783">
    <property type="entry name" value="Ig-like_fold"/>
</dbReference>
<feature type="domain" description="Ig-like" evidence="15">
    <location>
        <begin position="55"/>
        <end position="144"/>
    </location>
</feature>
<proteinExistence type="predicted"/>